<dbReference type="CDD" id="cd01392">
    <property type="entry name" value="HTH_LacI"/>
    <property type="match status" value="1"/>
</dbReference>
<evidence type="ECO:0000256" key="2">
    <source>
        <dbReference type="ARBA" id="ARBA00023125"/>
    </source>
</evidence>
<feature type="domain" description="HTH lacI-type" evidence="4">
    <location>
        <begin position="10"/>
        <end position="64"/>
    </location>
</feature>
<keyword evidence="1" id="KW-0805">Transcription regulation</keyword>
<accession>U4Q4H5</accession>
<reference evidence="5 6" key="1">
    <citation type="journal article" date="2013" name="Genome Announc.">
        <title>Complete Genome Sequence of the Sesbania Symbiont and Rice Growth-Promoting Endophyte Rhizobium sp. Strain IRBG74.</title>
        <authorList>
            <person name="Crook M.B."/>
            <person name="Mitra S."/>
            <person name="Ane J.M."/>
            <person name="Sadowsky M.J."/>
            <person name="Gyaneshwar P."/>
        </authorList>
    </citation>
    <scope>NUCLEOTIDE SEQUENCE [LARGE SCALE GENOMIC DNA]</scope>
    <source>
        <strain evidence="5 6">IRBG74</strain>
        <plasmid evidence="6">IRBL74_p</plasmid>
    </source>
</reference>
<dbReference type="GO" id="GO:0000976">
    <property type="term" value="F:transcription cis-regulatory region binding"/>
    <property type="evidence" value="ECO:0007669"/>
    <property type="project" value="TreeGrafter"/>
</dbReference>
<keyword evidence="2" id="KW-0238">DNA-binding</keyword>
<geneLocation type="plasmid" evidence="5 6">
    <name>IRBL74_p</name>
</geneLocation>
<dbReference type="RefSeq" id="WP_022557498.1">
    <property type="nucleotide sequence ID" value="NC_022536.1"/>
</dbReference>
<dbReference type="Pfam" id="PF13377">
    <property type="entry name" value="Peripla_BP_3"/>
    <property type="match status" value="1"/>
</dbReference>
<proteinExistence type="predicted"/>
<dbReference type="AlphaFoldDB" id="U4Q4H5"/>
<evidence type="ECO:0000313" key="6">
    <source>
        <dbReference type="Proteomes" id="UP000016944"/>
    </source>
</evidence>
<dbReference type="Gene3D" id="1.10.260.40">
    <property type="entry name" value="lambda repressor-like DNA-binding domains"/>
    <property type="match status" value="1"/>
</dbReference>
<dbReference type="PATRIC" id="fig|424182.3.peg.5187"/>
<dbReference type="EMBL" id="HG518324">
    <property type="protein sequence ID" value="CDI12199.1"/>
    <property type="molecule type" value="Genomic_DNA"/>
</dbReference>
<name>U4Q4H5_9HYPH</name>
<dbReference type="SUPFAM" id="SSF53822">
    <property type="entry name" value="Periplasmic binding protein-like I"/>
    <property type="match status" value="1"/>
</dbReference>
<dbReference type="Gene3D" id="3.40.50.2300">
    <property type="match status" value="2"/>
</dbReference>
<evidence type="ECO:0000313" key="5">
    <source>
        <dbReference type="EMBL" id="CDI12199.1"/>
    </source>
</evidence>
<dbReference type="InterPro" id="IPR046335">
    <property type="entry name" value="LacI/GalR-like_sensor"/>
</dbReference>
<dbReference type="CDD" id="cd06267">
    <property type="entry name" value="PBP1_LacI_sugar_binding-like"/>
    <property type="match status" value="1"/>
</dbReference>
<dbReference type="SUPFAM" id="SSF47413">
    <property type="entry name" value="lambda repressor-like DNA-binding domains"/>
    <property type="match status" value="1"/>
</dbReference>
<dbReference type="PROSITE" id="PS50932">
    <property type="entry name" value="HTH_LACI_2"/>
    <property type="match status" value="1"/>
</dbReference>
<gene>
    <name evidence="5" type="ORF">BN877_p0479</name>
</gene>
<sequence>MKKNSSKQRATILAVAEDAGVSRAAVSKVLNNAYGVSDALREKVEASIARLGYRPSFAARGMRGKTFTFGVLLGGIENPLVSEIVRGISSVADSSGYKVVMAMGRYKQPLESGLIESMIDLRLDGLILIAPRLPDAVLNHFAQQIPMVVVGHHQPSTILFDTVNCDDAKGAGIAVYALVERGYQDICMLSMPQPEMNEANIVTMREAGYTAAMNQLGLQSFSRIDYMPIDPSERARFLQNLISNSGRPRALFCWSDLDAIPALDALRDANIWVPKQVAIIGYDNSPPSSLALFDLTSVDQRAEEQGRIAAQTVLSRISGRGEPNHVILQPKLVARSSH</sequence>
<evidence type="ECO:0000256" key="3">
    <source>
        <dbReference type="ARBA" id="ARBA00023163"/>
    </source>
</evidence>
<keyword evidence="3" id="KW-0804">Transcription</keyword>
<dbReference type="SMART" id="SM00354">
    <property type="entry name" value="HTH_LACI"/>
    <property type="match status" value="1"/>
</dbReference>
<dbReference type="InterPro" id="IPR010982">
    <property type="entry name" value="Lambda_DNA-bd_dom_sf"/>
</dbReference>
<dbReference type="PANTHER" id="PTHR30146:SF109">
    <property type="entry name" value="HTH-TYPE TRANSCRIPTIONAL REGULATOR GALS"/>
    <property type="match status" value="1"/>
</dbReference>
<dbReference type="HOGENOM" id="CLU_037628_6_4_5"/>
<dbReference type="Proteomes" id="UP000016944">
    <property type="component" value="Plasmid IRBL74_p"/>
</dbReference>
<keyword evidence="5" id="KW-0614">Plasmid</keyword>
<protein>
    <submittedName>
        <fullName evidence="5">Transcriptional regulator</fullName>
    </submittedName>
</protein>
<evidence type="ECO:0000256" key="1">
    <source>
        <dbReference type="ARBA" id="ARBA00023015"/>
    </source>
</evidence>
<dbReference type="GO" id="GO:0003700">
    <property type="term" value="F:DNA-binding transcription factor activity"/>
    <property type="evidence" value="ECO:0007669"/>
    <property type="project" value="TreeGrafter"/>
</dbReference>
<dbReference type="PANTHER" id="PTHR30146">
    <property type="entry name" value="LACI-RELATED TRANSCRIPTIONAL REPRESSOR"/>
    <property type="match status" value="1"/>
</dbReference>
<organism evidence="5 6">
    <name type="scientific">Agrobacterium pusense</name>
    <dbReference type="NCBI Taxonomy" id="648995"/>
    <lineage>
        <taxon>Bacteria</taxon>
        <taxon>Pseudomonadati</taxon>
        <taxon>Pseudomonadota</taxon>
        <taxon>Alphaproteobacteria</taxon>
        <taxon>Hyphomicrobiales</taxon>
        <taxon>Rhizobiaceae</taxon>
        <taxon>Rhizobium/Agrobacterium group</taxon>
        <taxon>Agrobacterium</taxon>
    </lineage>
</organism>
<dbReference type="KEGG" id="rir:BN877_p0479"/>
<dbReference type="Pfam" id="PF00356">
    <property type="entry name" value="LacI"/>
    <property type="match status" value="1"/>
</dbReference>
<evidence type="ECO:0000259" key="4">
    <source>
        <dbReference type="PROSITE" id="PS50932"/>
    </source>
</evidence>
<dbReference type="InterPro" id="IPR000843">
    <property type="entry name" value="HTH_LacI"/>
</dbReference>
<dbReference type="InterPro" id="IPR028082">
    <property type="entry name" value="Peripla_BP_I"/>
</dbReference>